<evidence type="ECO:0000259" key="15">
    <source>
        <dbReference type="Pfam" id="PF01514"/>
    </source>
</evidence>
<comment type="similarity">
    <text evidence="4 12">Belongs to the FliF family.</text>
</comment>
<name>B8GT35_THISH</name>
<keyword evidence="8 14" id="KW-1133">Transmembrane helix</keyword>
<dbReference type="InterPro" id="IPR006182">
    <property type="entry name" value="FliF_N_dom"/>
</dbReference>
<dbReference type="PRINTS" id="PR01009">
    <property type="entry name" value="FLGMRINGFLIF"/>
</dbReference>
<dbReference type="PANTHER" id="PTHR30046:SF0">
    <property type="entry name" value="FLAGELLAR M-RING PROTEIN"/>
    <property type="match status" value="1"/>
</dbReference>
<evidence type="ECO:0000256" key="13">
    <source>
        <dbReference type="SAM" id="MobiDB-lite"/>
    </source>
</evidence>
<dbReference type="InterPro" id="IPR000067">
    <property type="entry name" value="FlgMring_FliF"/>
</dbReference>
<evidence type="ECO:0000256" key="3">
    <source>
        <dbReference type="ARBA" id="ARBA00004651"/>
    </source>
</evidence>
<reference evidence="17 18" key="1">
    <citation type="journal article" date="2011" name="Stand. Genomic Sci.">
        <title>Complete genome sequence of 'Thioalkalivibrio sulfidophilus' HL-EbGr7.</title>
        <authorList>
            <person name="Muyzer G."/>
            <person name="Sorokin D.Y."/>
            <person name="Mavromatis K."/>
            <person name="Lapidus A."/>
            <person name="Clum A."/>
            <person name="Ivanova N."/>
            <person name="Pati A."/>
            <person name="d'Haeseleer P."/>
            <person name="Woyke T."/>
            <person name="Kyrpides N.C."/>
        </authorList>
    </citation>
    <scope>NUCLEOTIDE SEQUENCE [LARGE SCALE GENOMIC DNA]</scope>
    <source>
        <strain evidence="17 18">HL-EbGR7</strain>
    </source>
</reference>
<dbReference type="RefSeq" id="WP_012638529.1">
    <property type="nucleotide sequence ID" value="NC_011901.1"/>
</dbReference>
<feature type="transmembrane region" description="Helical" evidence="14">
    <location>
        <begin position="24"/>
        <end position="44"/>
    </location>
</feature>
<sequence>MANSMAVLSNQVRGFGRLPMERQIGLIVALAAAVALVSSLFMWMTRPSYTVLYPNLAEQESGQVAEALGRHNIPYRLDSATGAVTVPARHLHDARLKLATEGLPRATGFGFELLEQDQGLGTSRLIENARYHRAIEGELARSIATLSSVESARVHLALPAQSVFVRDRSKPSASVLVNLYAGRTLDESRIAGIVHLVASSVPDLEPERVTVVDQRGRLLTQPAGDVDGVMASTQQLDFTRRMEESYVRRIMDILTPILGADAVRAQVAADLDFSRIERTTEAFDPEFSVVRSEQISEDESRGGGMMGVPGALTNQPPEAGVIAEEGNGANGQAQVPGSSSRRTVRNYEVDRTVSHIREAPGGLRRLSIAVVVDHKEERNEAGELERVPFTEQEMERITTLVREAVGFDARRGDSINVINASFRPVEALELPPEPPIWQEPWVVDLAKTILAVIMVIVLALTVVRPLLKGLAERGAAARREDQLGHLALPEGELGEEQLRLGQQPQVQGALPGPNTKKNYEDQLDSARGMVREDPKRVAQLMKTWIASDGAGA</sequence>
<evidence type="ECO:0000256" key="8">
    <source>
        <dbReference type="ARBA" id="ARBA00022989"/>
    </source>
</evidence>
<proteinExistence type="inferred from homology"/>
<dbReference type="STRING" id="396588.Tgr7_1969"/>
<evidence type="ECO:0000256" key="1">
    <source>
        <dbReference type="ARBA" id="ARBA00003820"/>
    </source>
</evidence>
<dbReference type="InterPro" id="IPR013556">
    <property type="entry name" value="Flag_M-ring_C"/>
</dbReference>
<keyword evidence="17" id="KW-0282">Flagellum</keyword>
<evidence type="ECO:0000256" key="2">
    <source>
        <dbReference type="ARBA" id="ARBA00004117"/>
    </source>
</evidence>
<evidence type="ECO:0000256" key="12">
    <source>
        <dbReference type="PIRNR" id="PIRNR004862"/>
    </source>
</evidence>
<dbReference type="NCBIfam" id="TIGR00206">
    <property type="entry name" value="fliF"/>
    <property type="match status" value="1"/>
</dbReference>
<evidence type="ECO:0000256" key="14">
    <source>
        <dbReference type="SAM" id="Phobius"/>
    </source>
</evidence>
<gene>
    <name evidence="17" type="ordered locus">Tgr7_1969</name>
</gene>
<dbReference type="InterPro" id="IPR043427">
    <property type="entry name" value="YscJ/FliF"/>
</dbReference>
<organism evidence="17 18">
    <name type="scientific">Thioalkalivibrio sulfidiphilus (strain HL-EbGR7)</name>
    <dbReference type="NCBI Taxonomy" id="396588"/>
    <lineage>
        <taxon>Bacteria</taxon>
        <taxon>Pseudomonadati</taxon>
        <taxon>Pseudomonadota</taxon>
        <taxon>Gammaproteobacteria</taxon>
        <taxon>Chromatiales</taxon>
        <taxon>Ectothiorhodospiraceae</taxon>
        <taxon>Thioalkalivibrio</taxon>
    </lineage>
</organism>
<dbReference type="OrthoDB" id="8554211at2"/>
<evidence type="ECO:0000256" key="5">
    <source>
        <dbReference type="ARBA" id="ARBA00017949"/>
    </source>
</evidence>
<evidence type="ECO:0000313" key="17">
    <source>
        <dbReference type="EMBL" id="ACL73050.1"/>
    </source>
</evidence>
<keyword evidence="17" id="KW-0966">Cell projection</keyword>
<accession>B8GT35</accession>
<comment type="subcellular location">
    <subcellularLocation>
        <location evidence="2 12">Bacterial flagellum basal body</location>
    </subcellularLocation>
    <subcellularLocation>
        <location evidence="3">Cell membrane</location>
        <topology evidence="3">Multi-pass membrane protein</topology>
    </subcellularLocation>
</comment>
<feature type="region of interest" description="Disordered" evidence="13">
    <location>
        <begin position="289"/>
        <end position="308"/>
    </location>
</feature>
<dbReference type="Gene3D" id="3.30.300.30">
    <property type="match status" value="1"/>
</dbReference>
<dbReference type="GO" id="GO:0005886">
    <property type="term" value="C:plasma membrane"/>
    <property type="evidence" value="ECO:0007669"/>
    <property type="project" value="UniProtKB-SubCell"/>
</dbReference>
<dbReference type="PIRSF" id="PIRSF004862">
    <property type="entry name" value="FliF"/>
    <property type="match status" value="1"/>
</dbReference>
<dbReference type="eggNOG" id="COG1766">
    <property type="taxonomic scope" value="Bacteria"/>
</dbReference>
<protein>
    <recommendedName>
        <fullName evidence="5 12">Flagellar M-ring protein</fullName>
    </recommendedName>
</protein>
<comment type="subunit">
    <text evidence="11">The basal body constitutes a major portion of the flagellar organelle and consists of four rings (L,P,S, and M) mounted on a central rod. The M ring is integral to the inner membrane of the cell and may be connected to the flagellar rod via the S ring. The S (supramembrane ring) lies just distal to the M ring. The L and P rings lie in the outer membrane and the periplasmic space, respectively.</text>
</comment>
<keyword evidence="9 14" id="KW-0472">Membrane</keyword>
<dbReference type="PANTHER" id="PTHR30046">
    <property type="entry name" value="FLAGELLAR M-RING PROTEIN"/>
    <property type="match status" value="1"/>
</dbReference>
<dbReference type="KEGG" id="tgr:Tgr7_1969"/>
<evidence type="ECO:0000256" key="7">
    <source>
        <dbReference type="ARBA" id="ARBA00022692"/>
    </source>
</evidence>
<keyword evidence="10 12" id="KW-0975">Bacterial flagellum</keyword>
<feature type="domain" description="Flagellar M-ring C-terminal" evidence="16">
    <location>
        <begin position="254"/>
        <end position="422"/>
    </location>
</feature>
<dbReference type="GO" id="GO:0003774">
    <property type="term" value="F:cytoskeletal motor activity"/>
    <property type="evidence" value="ECO:0007669"/>
    <property type="project" value="InterPro"/>
</dbReference>
<evidence type="ECO:0000256" key="10">
    <source>
        <dbReference type="ARBA" id="ARBA00023143"/>
    </source>
</evidence>
<evidence type="ECO:0000256" key="11">
    <source>
        <dbReference type="ARBA" id="ARBA00025936"/>
    </source>
</evidence>
<keyword evidence="17" id="KW-0969">Cilium</keyword>
<keyword evidence="6" id="KW-1003">Cell membrane</keyword>
<evidence type="ECO:0000259" key="16">
    <source>
        <dbReference type="Pfam" id="PF08345"/>
    </source>
</evidence>
<dbReference type="Proteomes" id="UP000002383">
    <property type="component" value="Chromosome"/>
</dbReference>
<feature type="domain" description="Flagellar M-ring N-terminal" evidence="15">
    <location>
        <begin position="45"/>
        <end position="220"/>
    </location>
</feature>
<dbReference type="AlphaFoldDB" id="B8GT35"/>
<comment type="function">
    <text evidence="1 12">The M ring may be actively involved in energy transduction.</text>
</comment>
<dbReference type="Pfam" id="PF08345">
    <property type="entry name" value="YscJ_FliF_C"/>
    <property type="match status" value="1"/>
</dbReference>
<evidence type="ECO:0000313" key="18">
    <source>
        <dbReference type="Proteomes" id="UP000002383"/>
    </source>
</evidence>
<dbReference type="EMBL" id="CP001339">
    <property type="protein sequence ID" value="ACL73050.1"/>
    <property type="molecule type" value="Genomic_DNA"/>
</dbReference>
<keyword evidence="7 14" id="KW-0812">Transmembrane</keyword>
<evidence type="ECO:0000256" key="4">
    <source>
        <dbReference type="ARBA" id="ARBA00007971"/>
    </source>
</evidence>
<evidence type="ECO:0000256" key="9">
    <source>
        <dbReference type="ARBA" id="ARBA00023136"/>
    </source>
</evidence>
<keyword evidence="18" id="KW-1185">Reference proteome</keyword>
<dbReference type="InterPro" id="IPR045851">
    <property type="entry name" value="AMP-bd_C_sf"/>
</dbReference>
<dbReference type="GO" id="GO:0009431">
    <property type="term" value="C:bacterial-type flagellum basal body, MS ring"/>
    <property type="evidence" value="ECO:0007669"/>
    <property type="project" value="InterPro"/>
</dbReference>
<evidence type="ECO:0000256" key="6">
    <source>
        <dbReference type="ARBA" id="ARBA00022475"/>
    </source>
</evidence>
<dbReference type="Pfam" id="PF01514">
    <property type="entry name" value="YscJ_FliF"/>
    <property type="match status" value="1"/>
</dbReference>
<dbReference type="GO" id="GO:0071973">
    <property type="term" value="P:bacterial-type flagellum-dependent cell motility"/>
    <property type="evidence" value="ECO:0007669"/>
    <property type="project" value="InterPro"/>
</dbReference>
<dbReference type="HOGENOM" id="CLU_028108_1_1_6"/>